<dbReference type="EMBL" id="MIGC01001831">
    <property type="protein sequence ID" value="PHJ22080.1"/>
    <property type="molecule type" value="Genomic_DNA"/>
</dbReference>
<accession>A0A2C6KNL6</accession>
<dbReference type="OrthoDB" id="25131at2759"/>
<evidence type="ECO:0000313" key="1">
    <source>
        <dbReference type="EMBL" id="PHJ22080.1"/>
    </source>
</evidence>
<evidence type="ECO:0000313" key="2">
    <source>
        <dbReference type="Proteomes" id="UP000221165"/>
    </source>
</evidence>
<dbReference type="AlphaFoldDB" id="A0A2C6KNL6"/>
<sequence length="75" mass="8172">SSSSLPSCLLVTCGEDGRLCAWKQATSGFAVESSSASSYGKCSKDFSMRNHRWPRGCLTNEKGGAMKRRPFCTPY</sequence>
<reference evidence="1 2" key="1">
    <citation type="journal article" date="2017" name="Int. J. Parasitol.">
        <title>The genome of the protozoan parasite Cystoisospora suis and a reverse vaccinology approach to identify vaccine candidates.</title>
        <authorList>
            <person name="Palmieri N."/>
            <person name="Shrestha A."/>
            <person name="Ruttkowski B."/>
            <person name="Beck T."/>
            <person name="Vogl C."/>
            <person name="Tomley F."/>
            <person name="Blake D.P."/>
            <person name="Joachim A."/>
        </authorList>
    </citation>
    <scope>NUCLEOTIDE SEQUENCE [LARGE SCALE GENOMIC DNA]</scope>
    <source>
        <strain evidence="1 2">Wien I</strain>
    </source>
</reference>
<protein>
    <submittedName>
        <fullName evidence="1">Wd g-beta repeat-containing protein</fullName>
    </submittedName>
</protein>
<feature type="non-terminal residue" evidence="1">
    <location>
        <position position="1"/>
    </location>
</feature>
<gene>
    <name evidence="1" type="ORF">CSUI_004073</name>
</gene>
<dbReference type="VEuPathDB" id="ToxoDB:CSUI_004073"/>
<keyword evidence="2" id="KW-1185">Reference proteome</keyword>
<dbReference type="GeneID" id="94427479"/>
<dbReference type="Proteomes" id="UP000221165">
    <property type="component" value="Unassembled WGS sequence"/>
</dbReference>
<proteinExistence type="predicted"/>
<organism evidence="1 2">
    <name type="scientific">Cystoisospora suis</name>
    <dbReference type="NCBI Taxonomy" id="483139"/>
    <lineage>
        <taxon>Eukaryota</taxon>
        <taxon>Sar</taxon>
        <taxon>Alveolata</taxon>
        <taxon>Apicomplexa</taxon>
        <taxon>Conoidasida</taxon>
        <taxon>Coccidia</taxon>
        <taxon>Eucoccidiorida</taxon>
        <taxon>Eimeriorina</taxon>
        <taxon>Sarcocystidae</taxon>
        <taxon>Cystoisospora</taxon>
    </lineage>
</organism>
<dbReference type="RefSeq" id="XP_067923757.1">
    <property type="nucleotide sequence ID" value="XM_068064268.1"/>
</dbReference>
<name>A0A2C6KNL6_9APIC</name>
<comment type="caution">
    <text evidence="1">The sequence shown here is derived from an EMBL/GenBank/DDBJ whole genome shotgun (WGS) entry which is preliminary data.</text>
</comment>